<name>A0A6C0ETP4_9ZZZZ</name>
<organism evidence="1">
    <name type="scientific">viral metagenome</name>
    <dbReference type="NCBI Taxonomy" id="1070528"/>
    <lineage>
        <taxon>unclassified sequences</taxon>
        <taxon>metagenomes</taxon>
        <taxon>organismal metagenomes</taxon>
    </lineage>
</organism>
<dbReference type="AlphaFoldDB" id="A0A6C0ETP4"/>
<protein>
    <submittedName>
        <fullName evidence="1">Uncharacterized protein</fullName>
    </submittedName>
</protein>
<sequence length="66" mass="7565">MKIKMIMPNDINKYCACKKAEKAALYNKLKTSGNDPTISKKMKYASYVNTSSTNYVPFSSLDKWFN</sequence>
<reference evidence="1" key="1">
    <citation type="journal article" date="2020" name="Nature">
        <title>Giant virus diversity and host interactions through global metagenomics.</title>
        <authorList>
            <person name="Schulz F."/>
            <person name="Roux S."/>
            <person name="Paez-Espino D."/>
            <person name="Jungbluth S."/>
            <person name="Walsh D.A."/>
            <person name="Denef V.J."/>
            <person name="McMahon K.D."/>
            <person name="Konstantinidis K.T."/>
            <person name="Eloe-Fadrosh E.A."/>
            <person name="Kyrpides N.C."/>
            <person name="Woyke T."/>
        </authorList>
    </citation>
    <scope>NUCLEOTIDE SEQUENCE</scope>
    <source>
        <strain evidence="1">GVMAG-M-3300009155-48</strain>
    </source>
</reference>
<accession>A0A6C0ETP4</accession>
<proteinExistence type="predicted"/>
<dbReference type="EMBL" id="MN738924">
    <property type="protein sequence ID" value="QHT31640.1"/>
    <property type="molecule type" value="Genomic_DNA"/>
</dbReference>
<evidence type="ECO:0000313" key="1">
    <source>
        <dbReference type="EMBL" id="QHT31640.1"/>
    </source>
</evidence>